<evidence type="ECO:0000313" key="2">
    <source>
        <dbReference type="Proteomes" id="UP001415857"/>
    </source>
</evidence>
<comment type="caution">
    <text evidence="1">The sequence shown here is derived from an EMBL/GenBank/DDBJ whole genome shotgun (WGS) entry which is preliminary data.</text>
</comment>
<organism evidence="1 2">
    <name type="scientific">Liquidambar formosana</name>
    <name type="common">Formosan gum</name>
    <dbReference type="NCBI Taxonomy" id="63359"/>
    <lineage>
        <taxon>Eukaryota</taxon>
        <taxon>Viridiplantae</taxon>
        <taxon>Streptophyta</taxon>
        <taxon>Embryophyta</taxon>
        <taxon>Tracheophyta</taxon>
        <taxon>Spermatophyta</taxon>
        <taxon>Magnoliopsida</taxon>
        <taxon>eudicotyledons</taxon>
        <taxon>Gunneridae</taxon>
        <taxon>Pentapetalae</taxon>
        <taxon>Saxifragales</taxon>
        <taxon>Altingiaceae</taxon>
        <taxon>Liquidambar</taxon>
    </lineage>
</organism>
<sequence>MRAEESYRIRRRRRSKRRFCEPRTWFSRQLSSINSDWIKIVQEGKVLGFLRALKEADEVRVADLNESELGGAIVGADVRASLPLLAGTAEEDTTSMLA</sequence>
<evidence type="ECO:0000313" key="1">
    <source>
        <dbReference type="EMBL" id="KAK9272847.1"/>
    </source>
</evidence>
<reference evidence="1 2" key="1">
    <citation type="journal article" date="2024" name="Plant J.">
        <title>Genome sequences and population genomics reveal climatic adaptation and genomic divergence between two closely related sweetgum species.</title>
        <authorList>
            <person name="Xu W.Q."/>
            <person name="Ren C.Q."/>
            <person name="Zhang X.Y."/>
            <person name="Comes H.P."/>
            <person name="Liu X.H."/>
            <person name="Li Y.G."/>
            <person name="Kettle C.J."/>
            <person name="Jalonen R."/>
            <person name="Gaisberger H."/>
            <person name="Ma Y.Z."/>
            <person name="Qiu Y.X."/>
        </authorList>
    </citation>
    <scope>NUCLEOTIDE SEQUENCE [LARGE SCALE GENOMIC DNA]</scope>
    <source>
        <strain evidence="1">Hangzhou</strain>
    </source>
</reference>
<gene>
    <name evidence="1" type="ORF">L1049_003225</name>
</gene>
<proteinExistence type="predicted"/>
<dbReference type="EMBL" id="JBBPBK010000013">
    <property type="protein sequence ID" value="KAK9272847.1"/>
    <property type="molecule type" value="Genomic_DNA"/>
</dbReference>
<dbReference type="AlphaFoldDB" id="A0AAP0R7C9"/>
<keyword evidence="2" id="KW-1185">Reference proteome</keyword>
<name>A0AAP0R7C9_LIQFO</name>
<protein>
    <submittedName>
        <fullName evidence="1">Uncharacterized protein</fullName>
    </submittedName>
</protein>
<dbReference type="Proteomes" id="UP001415857">
    <property type="component" value="Unassembled WGS sequence"/>
</dbReference>
<accession>A0AAP0R7C9</accession>